<evidence type="ECO:0000313" key="4">
    <source>
        <dbReference type="EMBL" id="KAK6765168.1"/>
    </source>
</evidence>
<dbReference type="Pfam" id="PF17921">
    <property type="entry name" value="Integrase_H2C2"/>
    <property type="match status" value="1"/>
</dbReference>
<comment type="caution">
    <text evidence="4">The sequence shown here is derived from an EMBL/GenBank/DDBJ whole genome shotgun (WGS) entry which is preliminary data.</text>
</comment>
<keyword evidence="5" id="KW-1185">Reference proteome</keyword>
<dbReference type="Pfam" id="PF18701">
    <property type="entry name" value="DUF5641"/>
    <property type="match status" value="1"/>
</dbReference>
<dbReference type="EMBL" id="JAVFWL010000006">
    <property type="protein sequence ID" value="KAK6765168.1"/>
    <property type="molecule type" value="Genomic_DNA"/>
</dbReference>
<evidence type="ECO:0000256" key="1">
    <source>
        <dbReference type="SAM" id="MobiDB-lite"/>
    </source>
</evidence>
<evidence type="ECO:0000313" key="5">
    <source>
        <dbReference type="Proteomes" id="UP001303046"/>
    </source>
</evidence>
<evidence type="ECO:0000259" key="3">
    <source>
        <dbReference type="PROSITE" id="PS50994"/>
    </source>
</evidence>
<dbReference type="InterPro" id="IPR009878">
    <property type="entry name" value="Phlebovirus_G2_fusion"/>
</dbReference>
<feature type="compositionally biased region" description="Polar residues" evidence="1">
    <location>
        <begin position="699"/>
        <end position="716"/>
    </location>
</feature>
<sequence>MSSSPSSPKRELDDTNKAKEISTKGKEPRAFKPTTKINQISLETSSNFPEEKAVLELHSVKYLENSQTTFLPTGEEDAKLIADIKENLYVDNLILTADSVDGSVHIYNRTKQVFNGLNMNLRLFGKKDSIGTQRCLLEDSWKRICSDMDGFTKTLPRCLCAKNTECVLITFAGASTEAIAASIYLRTETTTNIIIAGGKLASIKTTSSTIPKMELDANAKRIIARVLRYIAILVAQVNARRDRPIRLSALLEESLQHQVRVHIKFDPDDLLRCFGCLGKSDLDGESKTPLLVLQNSWSAEVLIRDRHNNGHPGISHTMSLVRQSFWILKLRAQVTRIIRHCIPCQKFNNLPYKYPEQSDLPSERVCRSRPFAHVGLDYFGPLSILKCDGTERKCYGRIITCMATRLVHLDVVSDLSTTAFLMMLRRFFARRGLPVSITSNNAPKFTLGETILSECLHAVQNDPAVERTVTSREIQWKHITPFAPWQRGFYERLIKSVKHSLYKSIVLAKLSFEQLTTLIIEIEELLNTRSLLYVESNSPLEQVLRPIDFLQNEFEVPYPLDDTAEDEGDPSYLPPGGQVLLRTKTQTIKALQTSCKFTEKCWQVWRDQYLLPLREKHQREVGKNRSSRYSRRKDDIVLINEPILPRNLWKMGRIHDLTMSSEGVIREAVIMLPSHRQICRPINLLVPLELEDEKRKNENSPVQVQEPKSASSSTSTERIHESENCPESIPSSNKQTSRYNLRPRRQVDYRGILSIIRANQSATLLTILLILAIEIGDLYSDEAYQHSSNTRPIRCINGGVGLISPPHIPYQVCAAEFCRTYGDPQNNVTLRFPPQVILHDHQVQWKFTENETTTIIETQCPAAAFCQNIDCIFCSVAILNPECWPAGTIILVTILLYFVISGCYMFLYVPITLGWPIRLMTSLICRCLRALINGITRRTRREHKNRRQQVDLIKLLAILYIPTFAMAETKDINATSLLPELEHGNEYRGITACVESCGGLGCDCFYWSSGCLFYHIYLMPTTPQVYEIFHCNRWREAAKVEITHYDAVKGTAESYLAHLRPNIPVLWKFFTLTLSSITVPPIPPFNSPFVTDGNHTTIWHSNRKPALQCPNHTTAMNLDCDIAEDCTCYPAETQTNCKCRRVDISSCFDNVQHRLPVDLLPVTFRQTREGQVQATISSMTTSKIIFNIQDDFKTNIIVDNAICTIENTIVSGCYRCQEGAYAKIMFISNKPAQAKIICPTSSFTVPCDQNGKNSELQFSFRSARITQTCTVSCGTVVKSFEISGILKSTDTATSILNKWLRAFREMDKDLANLSIFMNDKKPITSCLENNLTWTLDGLHRQVDTAATIRGDWMHMKGDPALTFGAPKEQVIILNRILRAASVAKEKIVRVVSNYLLTSKWYAAQVDPVRLLEWRQVQRKTADISEVIPMANEETKRLSTLIKDVESELLQEQQQDIHALTLQVRELESRTNATKTDEEEKSDTMNNTTSPKRLQLTGLQVQVKCKTRHAQQVSPNHEQVNDEYYDNDVYYKTPKNNQEPRSDPDYFEQMIDEVKEYSEDEPMDEDHVPALQNTSSDEEDARDNNKEIDDEMWRRKRLREDLLQMEQVLRNFTFGKIGESSRGIKSWIKCAFCNRVGQHFSDSCPQSTDGDKRYNIVRYGGLCKHCLDQCPPDKCKFKPRRCWYCERIRGTIAEDLMPDDGRHHRALCNVRNQTRGTPHDAGSRSSRKSSTDEDQWWAGVSTSRLHLICIIDRGIILL</sequence>
<dbReference type="Gene3D" id="2.60.40.3770">
    <property type="match status" value="1"/>
</dbReference>
<feature type="region of interest" description="Disordered" evidence="1">
    <location>
        <begin position="1467"/>
        <end position="1494"/>
    </location>
</feature>
<protein>
    <recommendedName>
        <fullName evidence="3">Integrase catalytic domain-containing protein</fullName>
    </recommendedName>
</protein>
<feature type="transmembrane region" description="Helical" evidence="2">
    <location>
        <begin position="884"/>
        <end position="909"/>
    </location>
</feature>
<feature type="domain" description="Integrase catalytic" evidence="3">
    <location>
        <begin position="366"/>
        <end position="547"/>
    </location>
</feature>
<feature type="compositionally biased region" description="Basic and acidic residues" evidence="1">
    <location>
        <begin position="8"/>
        <end position="30"/>
    </location>
</feature>
<keyword evidence="2" id="KW-1133">Transmembrane helix</keyword>
<dbReference type="SUPFAM" id="SSF53098">
    <property type="entry name" value="Ribonuclease H-like"/>
    <property type="match status" value="1"/>
</dbReference>
<dbReference type="Proteomes" id="UP001303046">
    <property type="component" value="Unassembled WGS sequence"/>
</dbReference>
<accession>A0ABR1ERG1</accession>
<feature type="region of interest" description="Disordered" evidence="1">
    <location>
        <begin position="1"/>
        <end position="33"/>
    </location>
</feature>
<feature type="transmembrane region" description="Helical" evidence="2">
    <location>
        <begin position="950"/>
        <end position="967"/>
    </location>
</feature>
<dbReference type="InterPro" id="IPR008042">
    <property type="entry name" value="Retrotrans_Pao"/>
</dbReference>
<proteinExistence type="predicted"/>
<dbReference type="Gene3D" id="3.30.420.10">
    <property type="entry name" value="Ribonuclease H-like superfamily/Ribonuclease H"/>
    <property type="match status" value="1"/>
</dbReference>
<dbReference type="InterPro" id="IPR041588">
    <property type="entry name" value="Integrase_H2C2"/>
</dbReference>
<keyword evidence="2" id="KW-0812">Transmembrane</keyword>
<feature type="compositionally biased region" description="Polar residues" evidence="1">
    <location>
        <begin position="1483"/>
        <end position="1494"/>
    </location>
</feature>
<dbReference type="Pfam" id="PF05380">
    <property type="entry name" value="Peptidase_A17"/>
    <property type="match status" value="1"/>
</dbReference>
<feature type="region of interest" description="Disordered" evidence="1">
    <location>
        <begin position="1557"/>
        <end position="1587"/>
    </location>
</feature>
<keyword evidence="2" id="KW-0472">Membrane</keyword>
<dbReference type="InterPro" id="IPR040676">
    <property type="entry name" value="DUF5641"/>
</dbReference>
<feature type="region of interest" description="Disordered" evidence="1">
    <location>
        <begin position="695"/>
        <end position="741"/>
    </location>
</feature>
<gene>
    <name evidence="4" type="primary">Necator_chrX.g25369</name>
    <name evidence="4" type="ORF">RB195_025203</name>
</gene>
<name>A0ABR1ERG1_NECAM</name>
<dbReference type="InterPro" id="IPR012337">
    <property type="entry name" value="RNaseH-like_sf"/>
</dbReference>
<reference evidence="4 5" key="1">
    <citation type="submission" date="2023-08" db="EMBL/GenBank/DDBJ databases">
        <title>A Necator americanus chromosomal reference genome.</title>
        <authorList>
            <person name="Ilik V."/>
            <person name="Petrzelkova K.J."/>
            <person name="Pardy F."/>
            <person name="Fuh T."/>
            <person name="Niatou-Singa F.S."/>
            <person name="Gouil Q."/>
            <person name="Baker L."/>
            <person name="Ritchie M.E."/>
            <person name="Jex A.R."/>
            <person name="Gazzola D."/>
            <person name="Li H."/>
            <person name="Toshio Fujiwara R."/>
            <person name="Zhan B."/>
            <person name="Aroian R.V."/>
            <person name="Pafco B."/>
            <person name="Schwarz E.M."/>
        </authorList>
    </citation>
    <scope>NUCLEOTIDE SEQUENCE [LARGE SCALE GENOMIC DNA]</scope>
    <source>
        <strain evidence="4 5">Aroian</strain>
        <tissue evidence="4">Whole animal</tissue>
    </source>
</reference>
<organism evidence="4 5">
    <name type="scientific">Necator americanus</name>
    <name type="common">Human hookworm</name>
    <dbReference type="NCBI Taxonomy" id="51031"/>
    <lineage>
        <taxon>Eukaryota</taxon>
        <taxon>Metazoa</taxon>
        <taxon>Ecdysozoa</taxon>
        <taxon>Nematoda</taxon>
        <taxon>Chromadorea</taxon>
        <taxon>Rhabditida</taxon>
        <taxon>Rhabditina</taxon>
        <taxon>Rhabditomorpha</taxon>
        <taxon>Strongyloidea</taxon>
        <taxon>Ancylostomatidae</taxon>
        <taxon>Bunostominae</taxon>
        <taxon>Necator</taxon>
    </lineage>
</organism>
<dbReference type="PANTHER" id="PTHR47331">
    <property type="entry name" value="PHD-TYPE DOMAIN-CONTAINING PROTEIN"/>
    <property type="match status" value="1"/>
</dbReference>
<dbReference type="PROSITE" id="PS50994">
    <property type="entry name" value="INTEGRASE"/>
    <property type="match status" value="1"/>
</dbReference>
<dbReference type="Gene3D" id="1.10.340.70">
    <property type="match status" value="1"/>
</dbReference>
<dbReference type="InterPro" id="IPR001584">
    <property type="entry name" value="Integrase_cat-core"/>
</dbReference>
<dbReference type="InterPro" id="IPR036397">
    <property type="entry name" value="RNaseH_sf"/>
</dbReference>
<dbReference type="Pfam" id="PF07245">
    <property type="entry name" value="Phlebovirus_G2"/>
    <property type="match status" value="1"/>
</dbReference>
<evidence type="ECO:0000256" key="2">
    <source>
        <dbReference type="SAM" id="Phobius"/>
    </source>
</evidence>
<feature type="compositionally biased region" description="Polar residues" evidence="1">
    <location>
        <begin position="729"/>
        <end position="739"/>
    </location>
</feature>